<evidence type="ECO:0000259" key="2">
    <source>
        <dbReference type="Pfam" id="PF04937"/>
    </source>
</evidence>
<reference evidence="3 4" key="1">
    <citation type="submission" date="2014-04" db="EMBL/GenBank/DDBJ databases">
        <authorList>
            <consortium name="DOE Joint Genome Institute"/>
            <person name="Kuo A."/>
            <person name="Gay G."/>
            <person name="Dore J."/>
            <person name="Kohler A."/>
            <person name="Nagy L.G."/>
            <person name="Floudas D."/>
            <person name="Copeland A."/>
            <person name="Barry K.W."/>
            <person name="Cichocki N."/>
            <person name="Veneault-Fourrey C."/>
            <person name="LaButti K."/>
            <person name="Lindquist E.A."/>
            <person name="Lipzen A."/>
            <person name="Lundell T."/>
            <person name="Morin E."/>
            <person name="Murat C."/>
            <person name="Sun H."/>
            <person name="Tunlid A."/>
            <person name="Henrissat B."/>
            <person name="Grigoriev I.V."/>
            <person name="Hibbett D.S."/>
            <person name="Martin F."/>
            <person name="Nordberg H.P."/>
            <person name="Cantor M.N."/>
            <person name="Hua S.X."/>
        </authorList>
    </citation>
    <scope>NUCLEOTIDE SEQUENCE [LARGE SCALE GENOMIC DNA]</scope>
    <source>
        <strain evidence="4">h7</strain>
    </source>
</reference>
<reference evidence="4" key="2">
    <citation type="submission" date="2015-01" db="EMBL/GenBank/DDBJ databases">
        <title>Evolutionary Origins and Diversification of the Mycorrhizal Mutualists.</title>
        <authorList>
            <consortium name="DOE Joint Genome Institute"/>
            <consortium name="Mycorrhizal Genomics Consortium"/>
            <person name="Kohler A."/>
            <person name="Kuo A."/>
            <person name="Nagy L.G."/>
            <person name="Floudas D."/>
            <person name="Copeland A."/>
            <person name="Barry K.W."/>
            <person name="Cichocki N."/>
            <person name="Veneault-Fourrey C."/>
            <person name="LaButti K."/>
            <person name="Lindquist E.A."/>
            <person name="Lipzen A."/>
            <person name="Lundell T."/>
            <person name="Morin E."/>
            <person name="Murat C."/>
            <person name="Riley R."/>
            <person name="Ohm R."/>
            <person name="Sun H."/>
            <person name="Tunlid A."/>
            <person name="Henrissat B."/>
            <person name="Grigoriev I.V."/>
            <person name="Hibbett D.S."/>
            <person name="Martin F."/>
        </authorList>
    </citation>
    <scope>NUCLEOTIDE SEQUENCE [LARGE SCALE GENOMIC DNA]</scope>
    <source>
        <strain evidence="4">h7</strain>
    </source>
</reference>
<sequence>GRVLDKEVQKVKYGVRQKVEGKLATGQCDGWKNVAKSSIVSSVMTVENMPYLIQTHDVTRDPKTGDHLFKLVLQDIELMEKEYGVEVIAWCTDDGPDGKKMRRLLQAQFPWLITLLCWAHQINLVVGDVLSVRGSVTEDISNAVEVIKWFNNHGAALALLRQEQILTFAGSFWALVLPIITRWTAYYLAVTRVLKLKQPLQLCWTRNEDRLITCAGTKEELKEKAREIQRIVNDHSFWYRLARIQCVLEPLAIAANVSQASHTRLDHILLTLGNLFRQYSYVFIVAVFLNPYIRGKLFRREFLMDAQLYSMVERVYERVMRCKADFGFMDAYEDYKRSRGEFLDGSMSLQLMKRRFTEANLPLDLQRIWSRIDKGTKPCDDGQNGLAKLAIHIFAVVANSAGCERAFSNFGITHTKLRNKLNAQKVHKAATIRMEQQCADREAGLARSRKKRKFGETMTGADPSNLPPSDSTVTDPVDSPQVDFLQYAESLLQQVEESNDDDNQNSPPIQPNAPSSSSSRKTQISLANLFDYTLSAEEGLEFHWPGGKKNLEADLLAHERVLADELSDSST</sequence>
<feature type="compositionally biased region" description="Polar residues" evidence="1">
    <location>
        <begin position="504"/>
        <end position="521"/>
    </location>
</feature>
<name>A0A0C3BER6_HEBCY</name>
<dbReference type="STRING" id="686832.A0A0C3BER6"/>
<dbReference type="InterPro" id="IPR007021">
    <property type="entry name" value="DUF659"/>
</dbReference>
<feature type="region of interest" description="Disordered" evidence="1">
    <location>
        <begin position="438"/>
        <end position="478"/>
    </location>
</feature>
<feature type="region of interest" description="Disordered" evidence="1">
    <location>
        <begin position="496"/>
        <end position="521"/>
    </location>
</feature>
<dbReference type="Proteomes" id="UP000053424">
    <property type="component" value="Unassembled WGS sequence"/>
</dbReference>
<dbReference type="EMBL" id="KN831825">
    <property type="protein sequence ID" value="KIM35265.1"/>
    <property type="molecule type" value="Genomic_DNA"/>
</dbReference>
<dbReference type="SUPFAM" id="SSF53098">
    <property type="entry name" value="Ribonuclease H-like"/>
    <property type="match status" value="1"/>
</dbReference>
<gene>
    <name evidence="3" type="ORF">M413DRAFT_79560</name>
</gene>
<protein>
    <recommendedName>
        <fullName evidence="2">DUF659 domain-containing protein</fullName>
    </recommendedName>
</protein>
<feature type="domain" description="DUF659" evidence="2">
    <location>
        <begin position="2"/>
        <end position="133"/>
    </location>
</feature>
<dbReference type="InterPro" id="IPR012337">
    <property type="entry name" value="RNaseH-like_sf"/>
</dbReference>
<feature type="non-terminal residue" evidence="3">
    <location>
        <position position="1"/>
    </location>
</feature>
<keyword evidence="4" id="KW-1185">Reference proteome</keyword>
<accession>A0A0C3BER6</accession>
<evidence type="ECO:0000313" key="4">
    <source>
        <dbReference type="Proteomes" id="UP000053424"/>
    </source>
</evidence>
<evidence type="ECO:0000313" key="3">
    <source>
        <dbReference type="EMBL" id="KIM35265.1"/>
    </source>
</evidence>
<organism evidence="3 4">
    <name type="scientific">Hebeloma cylindrosporum</name>
    <dbReference type="NCBI Taxonomy" id="76867"/>
    <lineage>
        <taxon>Eukaryota</taxon>
        <taxon>Fungi</taxon>
        <taxon>Dikarya</taxon>
        <taxon>Basidiomycota</taxon>
        <taxon>Agaricomycotina</taxon>
        <taxon>Agaricomycetes</taxon>
        <taxon>Agaricomycetidae</taxon>
        <taxon>Agaricales</taxon>
        <taxon>Agaricineae</taxon>
        <taxon>Hymenogastraceae</taxon>
        <taxon>Hebeloma</taxon>
    </lineage>
</organism>
<proteinExistence type="predicted"/>
<dbReference type="AlphaFoldDB" id="A0A0C3BER6"/>
<dbReference type="Pfam" id="PF04937">
    <property type="entry name" value="DUF659"/>
    <property type="match status" value="1"/>
</dbReference>
<dbReference type="OrthoDB" id="2423954at2759"/>
<evidence type="ECO:0000256" key="1">
    <source>
        <dbReference type="SAM" id="MobiDB-lite"/>
    </source>
</evidence>
<dbReference type="HOGENOM" id="CLU_007316_2_1_1"/>